<proteinExistence type="predicted"/>
<dbReference type="PROSITE" id="PS50011">
    <property type="entry name" value="PROTEIN_KINASE_DOM"/>
    <property type="match status" value="1"/>
</dbReference>
<dbReference type="Gene3D" id="1.10.510.10">
    <property type="entry name" value="Transferase(Phosphotransferase) domain 1"/>
    <property type="match status" value="1"/>
</dbReference>
<name>A0A812MZT5_9DINO</name>
<evidence type="ECO:0000313" key="3">
    <source>
        <dbReference type="Proteomes" id="UP000604046"/>
    </source>
</evidence>
<gene>
    <name evidence="2" type="primary">Gm7168</name>
    <name evidence="2" type="ORF">SNAT2548_LOCUS14847</name>
</gene>
<protein>
    <submittedName>
        <fullName evidence="2">Gm7168 protein</fullName>
    </submittedName>
</protein>
<reference evidence="2" key="1">
    <citation type="submission" date="2021-02" db="EMBL/GenBank/DDBJ databases">
        <authorList>
            <person name="Dougan E. K."/>
            <person name="Rhodes N."/>
            <person name="Thang M."/>
            <person name="Chan C."/>
        </authorList>
    </citation>
    <scope>NUCLEOTIDE SEQUENCE</scope>
</reference>
<dbReference type="GO" id="GO:0004672">
    <property type="term" value="F:protein kinase activity"/>
    <property type="evidence" value="ECO:0007669"/>
    <property type="project" value="InterPro"/>
</dbReference>
<dbReference type="InterPro" id="IPR008271">
    <property type="entry name" value="Ser/Thr_kinase_AS"/>
</dbReference>
<sequence>MGSELLAHKQCKGGTLREVLLRFQADGHGGPASGGEECSLESAHHFYSSAVEETWSRMVTKQTLQAMAYCHGMRIIHKDLKDENVMLLKGSETSEPFVVIIDLGVACRDFLVFCVFVVSLC</sequence>
<keyword evidence="3" id="KW-1185">Reference proteome</keyword>
<feature type="domain" description="Protein kinase" evidence="1">
    <location>
        <begin position="1"/>
        <end position="121"/>
    </location>
</feature>
<dbReference type="OrthoDB" id="10252171at2759"/>
<dbReference type="PANTHER" id="PTHR24347">
    <property type="entry name" value="SERINE/THREONINE-PROTEIN KINASE"/>
    <property type="match status" value="1"/>
</dbReference>
<dbReference type="PROSITE" id="PS00108">
    <property type="entry name" value="PROTEIN_KINASE_ST"/>
    <property type="match status" value="1"/>
</dbReference>
<dbReference type="SUPFAM" id="SSF56112">
    <property type="entry name" value="Protein kinase-like (PK-like)"/>
    <property type="match status" value="1"/>
</dbReference>
<organism evidence="2 3">
    <name type="scientific">Symbiodinium natans</name>
    <dbReference type="NCBI Taxonomy" id="878477"/>
    <lineage>
        <taxon>Eukaryota</taxon>
        <taxon>Sar</taxon>
        <taxon>Alveolata</taxon>
        <taxon>Dinophyceae</taxon>
        <taxon>Suessiales</taxon>
        <taxon>Symbiodiniaceae</taxon>
        <taxon>Symbiodinium</taxon>
    </lineage>
</organism>
<dbReference type="Pfam" id="PF00069">
    <property type="entry name" value="Pkinase"/>
    <property type="match status" value="1"/>
</dbReference>
<evidence type="ECO:0000259" key="1">
    <source>
        <dbReference type="PROSITE" id="PS50011"/>
    </source>
</evidence>
<accession>A0A812MZT5</accession>
<evidence type="ECO:0000313" key="2">
    <source>
        <dbReference type="EMBL" id="CAE7280021.1"/>
    </source>
</evidence>
<dbReference type="InterPro" id="IPR000719">
    <property type="entry name" value="Prot_kinase_dom"/>
</dbReference>
<dbReference type="GO" id="GO:0005524">
    <property type="term" value="F:ATP binding"/>
    <property type="evidence" value="ECO:0007669"/>
    <property type="project" value="InterPro"/>
</dbReference>
<dbReference type="Proteomes" id="UP000604046">
    <property type="component" value="Unassembled WGS sequence"/>
</dbReference>
<dbReference type="AlphaFoldDB" id="A0A812MZT5"/>
<dbReference type="EMBL" id="CAJNDS010001791">
    <property type="protein sequence ID" value="CAE7280021.1"/>
    <property type="molecule type" value="Genomic_DNA"/>
</dbReference>
<dbReference type="InterPro" id="IPR011009">
    <property type="entry name" value="Kinase-like_dom_sf"/>
</dbReference>
<comment type="caution">
    <text evidence="2">The sequence shown here is derived from an EMBL/GenBank/DDBJ whole genome shotgun (WGS) entry which is preliminary data.</text>
</comment>